<dbReference type="Proteomes" id="UP000789366">
    <property type="component" value="Unassembled WGS sequence"/>
</dbReference>
<sequence>IQDTSRILNIMCSEIGTCDLDLIPVEKLKPYISKKLGTGNWLELEEIEYIDPKLNVTRKWEVCRRKTESKHDVDAVDIHAVIKNVNSPLIILVVQYRPPIGKYCIEFPSGESIETAALRELREETGYTGKIQSISDPICYEPGLTTSMTRVVDVEVDLMSVDNVSPTQKLDDDEWSLQVIKVPLENLHERLQELQKQHAENLWIDSRLYIYAYGLHVAKDLLYCKMNNIT</sequence>
<feature type="non-terminal residue" evidence="1">
    <location>
        <position position="1"/>
    </location>
</feature>
<accession>A0ACA9P7R2</accession>
<keyword evidence="2" id="KW-1185">Reference proteome</keyword>
<protein>
    <submittedName>
        <fullName evidence="1">4997_t:CDS:1</fullName>
    </submittedName>
</protein>
<proteinExistence type="predicted"/>
<name>A0ACA9P7R2_9GLOM</name>
<reference evidence="1" key="1">
    <citation type="submission" date="2021-06" db="EMBL/GenBank/DDBJ databases">
        <authorList>
            <person name="Kallberg Y."/>
            <person name="Tangrot J."/>
            <person name="Rosling A."/>
        </authorList>
    </citation>
    <scope>NUCLEOTIDE SEQUENCE</scope>
    <source>
        <strain evidence="1">28 12/20/2015</strain>
    </source>
</reference>
<dbReference type="EMBL" id="CAJVPW010020828">
    <property type="protein sequence ID" value="CAG8690845.1"/>
    <property type="molecule type" value="Genomic_DNA"/>
</dbReference>
<gene>
    <name evidence="1" type="ORF">SPELUC_LOCUS10743</name>
</gene>
<organism evidence="1 2">
    <name type="scientific">Cetraspora pellucida</name>
    <dbReference type="NCBI Taxonomy" id="1433469"/>
    <lineage>
        <taxon>Eukaryota</taxon>
        <taxon>Fungi</taxon>
        <taxon>Fungi incertae sedis</taxon>
        <taxon>Mucoromycota</taxon>
        <taxon>Glomeromycotina</taxon>
        <taxon>Glomeromycetes</taxon>
        <taxon>Diversisporales</taxon>
        <taxon>Gigasporaceae</taxon>
        <taxon>Cetraspora</taxon>
    </lineage>
</organism>
<comment type="caution">
    <text evidence="1">The sequence shown here is derived from an EMBL/GenBank/DDBJ whole genome shotgun (WGS) entry which is preliminary data.</text>
</comment>
<evidence type="ECO:0000313" key="1">
    <source>
        <dbReference type="EMBL" id="CAG8690845.1"/>
    </source>
</evidence>
<evidence type="ECO:0000313" key="2">
    <source>
        <dbReference type="Proteomes" id="UP000789366"/>
    </source>
</evidence>